<dbReference type="EMBL" id="JAYMYR010000001">
    <property type="protein sequence ID" value="KAK7382587.1"/>
    <property type="molecule type" value="Genomic_DNA"/>
</dbReference>
<feature type="region of interest" description="Disordered" evidence="1">
    <location>
        <begin position="25"/>
        <end position="65"/>
    </location>
</feature>
<dbReference type="AlphaFoldDB" id="A0AAN9WWV0"/>
<organism evidence="2 3">
    <name type="scientific">Phaseolus coccineus</name>
    <name type="common">Scarlet runner bean</name>
    <name type="synonym">Phaseolus multiflorus</name>
    <dbReference type="NCBI Taxonomy" id="3886"/>
    <lineage>
        <taxon>Eukaryota</taxon>
        <taxon>Viridiplantae</taxon>
        <taxon>Streptophyta</taxon>
        <taxon>Embryophyta</taxon>
        <taxon>Tracheophyta</taxon>
        <taxon>Spermatophyta</taxon>
        <taxon>Magnoliopsida</taxon>
        <taxon>eudicotyledons</taxon>
        <taxon>Gunneridae</taxon>
        <taxon>Pentapetalae</taxon>
        <taxon>rosids</taxon>
        <taxon>fabids</taxon>
        <taxon>Fabales</taxon>
        <taxon>Fabaceae</taxon>
        <taxon>Papilionoideae</taxon>
        <taxon>50 kb inversion clade</taxon>
        <taxon>NPAAA clade</taxon>
        <taxon>indigoferoid/millettioid clade</taxon>
        <taxon>Phaseoleae</taxon>
        <taxon>Phaseolus</taxon>
    </lineage>
</organism>
<sequence length="104" mass="11049">MTKDFPSSSNMLDAFKDKALHRRGRPSIGVLAAGTTTGTEPTAGAGPSNPRRKGNERVVTGPGPPVLSGRCRHLLLHMAGLSTSTLRRRTTSIGQSHLLLPRLP</sequence>
<dbReference type="Proteomes" id="UP001374584">
    <property type="component" value="Unassembled WGS sequence"/>
</dbReference>
<evidence type="ECO:0000313" key="2">
    <source>
        <dbReference type="EMBL" id="KAK7382587.1"/>
    </source>
</evidence>
<evidence type="ECO:0000256" key="1">
    <source>
        <dbReference type="SAM" id="MobiDB-lite"/>
    </source>
</evidence>
<protein>
    <submittedName>
        <fullName evidence="2">Uncharacterized protein</fullName>
    </submittedName>
</protein>
<comment type="caution">
    <text evidence="2">The sequence shown here is derived from an EMBL/GenBank/DDBJ whole genome shotgun (WGS) entry which is preliminary data.</text>
</comment>
<keyword evidence="3" id="KW-1185">Reference proteome</keyword>
<evidence type="ECO:0000313" key="3">
    <source>
        <dbReference type="Proteomes" id="UP001374584"/>
    </source>
</evidence>
<proteinExistence type="predicted"/>
<name>A0AAN9WWV0_PHACN</name>
<accession>A0AAN9WWV0</accession>
<feature type="compositionally biased region" description="Low complexity" evidence="1">
    <location>
        <begin position="32"/>
        <end position="47"/>
    </location>
</feature>
<reference evidence="2 3" key="1">
    <citation type="submission" date="2024-01" db="EMBL/GenBank/DDBJ databases">
        <title>The genomes of 5 underutilized Papilionoideae crops provide insights into root nodulation and disease resistanc.</title>
        <authorList>
            <person name="Jiang F."/>
        </authorList>
    </citation>
    <scope>NUCLEOTIDE SEQUENCE [LARGE SCALE GENOMIC DNA]</scope>
    <source>
        <strain evidence="2">JINMINGXINNONG_FW02</strain>
        <tissue evidence="2">Leaves</tissue>
    </source>
</reference>
<gene>
    <name evidence="2" type="ORF">VNO80_01500</name>
</gene>